<evidence type="ECO:0000256" key="1">
    <source>
        <dbReference type="SAM" id="MobiDB-lite"/>
    </source>
</evidence>
<dbReference type="GO" id="GO:0007142">
    <property type="term" value="P:male meiosis II"/>
    <property type="evidence" value="ECO:0007669"/>
    <property type="project" value="InterPro"/>
</dbReference>
<organism evidence="2 3">
    <name type="scientific">Vanilla planifolia</name>
    <name type="common">Vanilla</name>
    <dbReference type="NCBI Taxonomy" id="51239"/>
    <lineage>
        <taxon>Eukaryota</taxon>
        <taxon>Viridiplantae</taxon>
        <taxon>Streptophyta</taxon>
        <taxon>Embryophyta</taxon>
        <taxon>Tracheophyta</taxon>
        <taxon>Spermatophyta</taxon>
        <taxon>Magnoliopsida</taxon>
        <taxon>Liliopsida</taxon>
        <taxon>Asparagales</taxon>
        <taxon>Orchidaceae</taxon>
        <taxon>Vanilloideae</taxon>
        <taxon>Vanilleae</taxon>
        <taxon>Vanilla</taxon>
    </lineage>
</organism>
<feature type="compositionally biased region" description="Basic and acidic residues" evidence="1">
    <location>
        <begin position="117"/>
        <end position="130"/>
    </location>
</feature>
<comment type="caution">
    <text evidence="2">The sequence shown here is derived from an EMBL/GenBank/DDBJ whole genome shotgun (WGS) entry which is preliminary data.</text>
</comment>
<dbReference type="InterPro" id="IPR039300">
    <property type="entry name" value="JASON"/>
</dbReference>
<protein>
    <submittedName>
        <fullName evidence="2">Uncharacterized protein</fullName>
    </submittedName>
</protein>
<feature type="compositionally biased region" description="Low complexity" evidence="1">
    <location>
        <begin position="347"/>
        <end position="358"/>
    </location>
</feature>
<feature type="compositionally biased region" description="Polar residues" evidence="1">
    <location>
        <begin position="290"/>
        <end position="301"/>
    </location>
</feature>
<dbReference type="AlphaFoldDB" id="A0A835PV86"/>
<dbReference type="EMBL" id="JADCNM010000012">
    <property type="protein sequence ID" value="KAG0459061.1"/>
    <property type="molecule type" value="Genomic_DNA"/>
</dbReference>
<reference evidence="2 3" key="1">
    <citation type="journal article" date="2020" name="Nat. Food">
        <title>A phased Vanilla planifolia genome enables genetic improvement of flavour and production.</title>
        <authorList>
            <person name="Hasing T."/>
            <person name="Tang H."/>
            <person name="Brym M."/>
            <person name="Khazi F."/>
            <person name="Huang T."/>
            <person name="Chambers A.H."/>
        </authorList>
    </citation>
    <scope>NUCLEOTIDE SEQUENCE [LARGE SCALE GENOMIC DNA]</scope>
    <source>
        <tissue evidence="2">Leaf</tissue>
    </source>
</reference>
<sequence length="433" mass="47926">MGCFLGCFKGPKESNRSKELKRSLTVAKEKESLSCLTKNPSPRGIIPEAAVTAVDDALQKQKFSTFPHIEVQEQVVVGNVRKKVTFDLNVITYENVPVLEGSKDYSENGPIDIKVQDKAKEEENETKDAPKSSAFPTNHRYQNCESSDDEDLEEDRDEGEEEDEESDFGEDDVGGGIDGNDEESYDSFFSLPMENEKLNFLEVSSPKANAASSTDVEVVVGKTNARDRSRYVHSVLNPVENLSHWREVKTPGAALNNISKENIDGGVTTKIFFSPDPNSEARKLMKPASSDPNPKFGNQQEISVDASLSNWLVSPKKSESSPSKPSIIPDERPILGALTMEDIKQFSRTSSPRRSPSRSPDEIPIVGTVGSYWSSKSKEDSASSWSSCSETRGIPNSTSKYKEDKRVNWHSTPFEARLERALDMESSVNKAPL</sequence>
<feature type="region of interest" description="Disordered" evidence="1">
    <location>
        <begin position="278"/>
        <end position="301"/>
    </location>
</feature>
<feature type="region of interest" description="Disordered" evidence="1">
    <location>
        <begin position="117"/>
        <end position="186"/>
    </location>
</feature>
<gene>
    <name evidence="2" type="ORF">HPP92_022189</name>
</gene>
<feature type="region of interest" description="Disordered" evidence="1">
    <location>
        <begin position="313"/>
        <end position="409"/>
    </location>
</feature>
<evidence type="ECO:0000313" key="2">
    <source>
        <dbReference type="EMBL" id="KAG0459061.1"/>
    </source>
</evidence>
<accession>A0A835PV86</accession>
<name>A0A835PV86_VANPL</name>
<feature type="compositionally biased region" description="Polar residues" evidence="1">
    <location>
        <begin position="134"/>
        <end position="144"/>
    </location>
</feature>
<dbReference type="PANTHER" id="PTHR33318:SF4">
    <property type="entry name" value="OS04G0511700 PROTEIN"/>
    <property type="match status" value="1"/>
</dbReference>
<dbReference type="OrthoDB" id="1925835at2759"/>
<dbReference type="Proteomes" id="UP000639772">
    <property type="component" value="Chromosome 12"/>
</dbReference>
<dbReference type="PANTHER" id="PTHR33318">
    <property type="entry name" value="ASPARTYL/GLUTAMYL-TRNA(ASN/GLN) AMIDOTRANSFERASE SUBUNIT"/>
    <property type="match status" value="1"/>
</dbReference>
<evidence type="ECO:0000313" key="3">
    <source>
        <dbReference type="Proteomes" id="UP000639772"/>
    </source>
</evidence>
<feature type="compositionally biased region" description="Acidic residues" evidence="1">
    <location>
        <begin position="146"/>
        <end position="185"/>
    </location>
</feature>
<proteinExistence type="predicted"/>